<dbReference type="Gene3D" id="3.40.50.300">
    <property type="entry name" value="P-loop containing nucleotide triphosphate hydrolases"/>
    <property type="match status" value="1"/>
</dbReference>
<feature type="domain" description="DUF4062" evidence="3">
    <location>
        <begin position="14"/>
        <end position="96"/>
    </location>
</feature>
<dbReference type="InterPro" id="IPR002182">
    <property type="entry name" value="NB-ARC"/>
</dbReference>
<gene>
    <name evidence="4" type="ORF">OWR29_44050</name>
</gene>
<reference evidence="4" key="1">
    <citation type="submission" date="2022-11" db="EMBL/GenBank/DDBJ databases">
        <authorList>
            <person name="Somphong A."/>
            <person name="Phongsopitanun W."/>
        </authorList>
    </citation>
    <scope>NUCLEOTIDE SEQUENCE</scope>
    <source>
        <strain evidence="4">Pm04-4</strain>
    </source>
</reference>
<dbReference type="RefSeq" id="WP_267569606.1">
    <property type="nucleotide sequence ID" value="NZ_JAPNTZ010000023.1"/>
</dbReference>
<evidence type="ECO:0000256" key="1">
    <source>
        <dbReference type="ARBA" id="ARBA00022703"/>
    </source>
</evidence>
<sequence length="530" mass="57205">MTKSDRPGATRPWRVFLSHTSDLGPFVEAAEAAVTRAGHVPVDMKYFAAEDRPPSDVCAAAVESADVYVLVAGANYGSSVREGPDVSYTEMEFRAAGEAGLPRLAFLLDVPAEPRQRAFRESVTDSGLTAAMVRDPSALETRVYQALIELERRRVPPVWSVPPLRGTEVPRPSLADALVAAVLAPGASSVGVTTGLVGAGGFGKTTVARMVAHRVREYFSGGVVWVTVGEDVEGPELAATITSMARLFDAAAPEVTDPLAAGAALGRAVGDREVLLVIDDVWTRDQVEPFLIGGGRTVRLFTTRQRDVLPEAAARVPVDQMTAGEARLMLSAGLPADLAGETLEATGRWPVLLGLVQGAVRDGVAAGGNPENELRDILQALREGGITVLDIGDEGARSEAVARTVEAGLRRLTSDERSRYLEMAVFGEDVTIPGEVLARLWAHTGGWPAFRSRRFCARLFSLSLLATYRRHPEEAQLHDVIRTYLRHRTADRRAELDRALVDAHRPLAPGGWAELPSDPRYLWTWLPVHL</sequence>
<dbReference type="InterPro" id="IPR025139">
    <property type="entry name" value="DUF4062"/>
</dbReference>
<evidence type="ECO:0000313" key="5">
    <source>
        <dbReference type="Proteomes" id="UP001151002"/>
    </source>
</evidence>
<dbReference type="PRINTS" id="PR00364">
    <property type="entry name" value="DISEASERSIST"/>
</dbReference>
<evidence type="ECO:0000313" key="4">
    <source>
        <dbReference type="EMBL" id="MCY1145015.1"/>
    </source>
</evidence>
<dbReference type="PANTHER" id="PTHR22845">
    <property type="entry name" value="APOPTOTIC PROTEASE-ACTIVATING FACTOR 1"/>
    <property type="match status" value="1"/>
</dbReference>
<keyword evidence="5" id="KW-1185">Reference proteome</keyword>
<organism evidence="4 5">
    <name type="scientific">Paractinoplanes pyxinae</name>
    <dbReference type="NCBI Taxonomy" id="2997416"/>
    <lineage>
        <taxon>Bacteria</taxon>
        <taxon>Bacillati</taxon>
        <taxon>Actinomycetota</taxon>
        <taxon>Actinomycetes</taxon>
        <taxon>Micromonosporales</taxon>
        <taxon>Micromonosporaceae</taxon>
        <taxon>Paractinoplanes</taxon>
    </lineage>
</organism>
<evidence type="ECO:0000259" key="2">
    <source>
        <dbReference type="Pfam" id="PF00931"/>
    </source>
</evidence>
<dbReference type="InterPro" id="IPR036388">
    <property type="entry name" value="WH-like_DNA-bd_sf"/>
</dbReference>
<feature type="domain" description="NB-ARC" evidence="2">
    <location>
        <begin position="194"/>
        <end position="314"/>
    </location>
</feature>
<dbReference type="EMBL" id="JAPNTZ010000023">
    <property type="protein sequence ID" value="MCY1145015.1"/>
    <property type="molecule type" value="Genomic_DNA"/>
</dbReference>
<proteinExistence type="predicted"/>
<evidence type="ECO:0000259" key="3">
    <source>
        <dbReference type="Pfam" id="PF13271"/>
    </source>
</evidence>
<dbReference type="Pfam" id="PF00931">
    <property type="entry name" value="NB-ARC"/>
    <property type="match status" value="1"/>
</dbReference>
<name>A0ABT4BGT7_9ACTN</name>
<dbReference type="Gene3D" id="1.10.10.10">
    <property type="entry name" value="Winged helix-like DNA-binding domain superfamily/Winged helix DNA-binding domain"/>
    <property type="match status" value="1"/>
</dbReference>
<accession>A0ABT4BGT7</accession>
<keyword evidence="1" id="KW-0053">Apoptosis</keyword>
<protein>
    <submittedName>
        <fullName evidence="4">DUF4062 domain-containing protein</fullName>
    </submittedName>
</protein>
<dbReference type="Pfam" id="PF13271">
    <property type="entry name" value="DUF4062"/>
    <property type="match status" value="1"/>
</dbReference>
<dbReference type="InterPro" id="IPR027417">
    <property type="entry name" value="P-loop_NTPase"/>
</dbReference>
<dbReference type="PANTHER" id="PTHR22845:SF5">
    <property type="entry name" value="APOPTOTIC PROTEASE-ACTIVATING FACTOR 1"/>
    <property type="match status" value="1"/>
</dbReference>
<dbReference type="Proteomes" id="UP001151002">
    <property type="component" value="Unassembled WGS sequence"/>
</dbReference>
<comment type="caution">
    <text evidence="4">The sequence shown here is derived from an EMBL/GenBank/DDBJ whole genome shotgun (WGS) entry which is preliminary data.</text>
</comment>
<dbReference type="SUPFAM" id="SSF52540">
    <property type="entry name" value="P-loop containing nucleoside triphosphate hydrolases"/>
    <property type="match status" value="1"/>
</dbReference>